<accession>A0A8S4N7J7</accession>
<sequence>QRVNSKQEIEPHMSKDTVKHEATYSDVTDTKATLDIIKTSTDDENDAQMQSNNMATTSAQAIEAISGKLDLIITYFKINQGKPQKPPPPPPDFTDTRLLGITIDQFYKLSKTRRISHKTLTELVETLPPYTGIPKVKNPYVIDKALVKSAAERYHFQPKMFVDMIARNIFTLGEIKGRNYMGKSSRNTVVKKEISIPKKNALEAAVSKQFPSLKKEEVAKTCRDTINRRIRYIFDETLGSNQWFALDCKSDP</sequence>
<dbReference type="EMBL" id="CAIIXF020000002">
    <property type="protein sequence ID" value="CAH1776977.1"/>
    <property type="molecule type" value="Genomic_DNA"/>
</dbReference>
<evidence type="ECO:0008006" key="4">
    <source>
        <dbReference type="Google" id="ProtNLM"/>
    </source>
</evidence>
<gene>
    <name evidence="2" type="ORF">OFUS_LOCUS4101</name>
</gene>
<keyword evidence="3" id="KW-1185">Reference proteome</keyword>
<comment type="caution">
    <text evidence="2">The sequence shown here is derived from an EMBL/GenBank/DDBJ whole genome shotgun (WGS) entry which is preliminary data.</text>
</comment>
<organism evidence="2 3">
    <name type="scientific">Owenia fusiformis</name>
    <name type="common">Polychaete worm</name>
    <dbReference type="NCBI Taxonomy" id="6347"/>
    <lineage>
        <taxon>Eukaryota</taxon>
        <taxon>Metazoa</taxon>
        <taxon>Spiralia</taxon>
        <taxon>Lophotrochozoa</taxon>
        <taxon>Annelida</taxon>
        <taxon>Polychaeta</taxon>
        <taxon>Sedentaria</taxon>
        <taxon>Canalipalpata</taxon>
        <taxon>Sabellida</taxon>
        <taxon>Oweniida</taxon>
        <taxon>Oweniidae</taxon>
        <taxon>Owenia</taxon>
    </lineage>
</organism>
<feature type="region of interest" description="Disordered" evidence="1">
    <location>
        <begin position="1"/>
        <end position="22"/>
    </location>
</feature>
<reference evidence="2" key="1">
    <citation type="submission" date="2022-03" db="EMBL/GenBank/DDBJ databases">
        <authorList>
            <person name="Martin C."/>
        </authorList>
    </citation>
    <scope>NUCLEOTIDE SEQUENCE</scope>
</reference>
<name>A0A8S4N7J7_OWEFU</name>
<evidence type="ECO:0000256" key="1">
    <source>
        <dbReference type="SAM" id="MobiDB-lite"/>
    </source>
</evidence>
<protein>
    <recommendedName>
        <fullName evidence="4">BEN domain-containing protein</fullName>
    </recommendedName>
</protein>
<feature type="non-terminal residue" evidence="2">
    <location>
        <position position="1"/>
    </location>
</feature>
<evidence type="ECO:0000313" key="2">
    <source>
        <dbReference type="EMBL" id="CAH1776977.1"/>
    </source>
</evidence>
<proteinExistence type="predicted"/>
<dbReference type="AlphaFoldDB" id="A0A8S4N7J7"/>
<dbReference type="Proteomes" id="UP000749559">
    <property type="component" value="Unassembled WGS sequence"/>
</dbReference>
<evidence type="ECO:0000313" key="3">
    <source>
        <dbReference type="Proteomes" id="UP000749559"/>
    </source>
</evidence>